<dbReference type="Gene3D" id="3.40.309.10">
    <property type="entry name" value="Aldehyde Dehydrogenase, Chain A, domain 2"/>
    <property type="match status" value="1"/>
</dbReference>
<evidence type="ECO:0000313" key="6">
    <source>
        <dbReference type="Proteomes" id="UP000655868"/>
    </source>
</evidence>
<dbReference type="Proteomes" id="UP000655868">
    <property type="component" value="Unassembled WGS sequence"/>
</dbReference>
<evidence type="ECO:0000256" key="1">
    <source>
        <dbReference type="ARBA" id="ARBA00013048"/>
    </source>
</evidence>
<evidence type="ECO:0000313" key="5">
    <source>
        <dbReference type="EMBL" id="MBJ8337302.1"/>
    </source>
</evidence>
<dbReference type="PROSITE" id="PS00070">
    <property type="entry name" value="ALDEHYDE_DEHYDR_CYS"/>
    <property type="match status" value="1"/>
</dbReference>
<keyword evidence="3" id="KW-0520">NAD</keyword>
<comment type="caution">
    <text evidence="5">The sequence shown here is derived from an EMBL/GenBank/DDBJ whole genome shotgun (WGS) entry which is preliminary data.</text>
</comment>
<dbReference type="PANTHER" id="PTHR43866:SF4">
    <property type="entry name" value="MALONATE-SEMIALDEHYDE DEHYDROGENASE"/>
    <property type="match status" value="1"/>
</dbReference>
<dbReference type="InterPro" id="IPR015590">
    <property type="entry name" value="Aldehyde_DH_dom"/>
</dbReference>
<dbReference type="GO" id="GO:0006574">
    <property type="term" value="P:L-valine catabolic process"/>
    <property type="evidence" value="ECO:0007669"/>
    <property type="project" value="TreeGrafter"/>
</dbReference>
<dbReference type="InterPro" id="IPR016161">
    <property type="entry name" value="Ald_DH/histidinol_DH"/>
</dbReference>
<keyword evidence="2" id="KW-0560">Oxidoreductase</keyword>
<dbReference type="PANTHER" id="PTHR43866">
    <property type="entry name" value="MALONATE-SEMIALDEHYDE DEHYDROGENASE"/>
    <property type="match status" value="1"/>
</dbReference>
<keyword evidence="6" id="KW-1185">Reference proteome</keyword>
<dbReference type="AlphaFoldDB" id="A0A934NLC0"/>
<dbReference type="EMBL" id="JAEMNV010000001">
    <property type="protein sequence ID" value="MBJ8337302.1"/>
    <property type="molecule type" value="Genomic_DNA"/>
</dbReference>
<dbReference type="InterPro" id="IPR016160">
    <property type="entry name" value="Ald_DH_CS_CYS"/>
</dbReference>
<evidence type="ECO:0000256" key="2">
    <source>
        <dbReference type="ARBA" id="ARBA00023002"/>
    </source>
</evidence>
<organism evidence="5 6">
    <name type="scientific">Antrihabitans stalagmiti</name>
    <dbReference type="NCBI Taxonomy" id="2799499"/>
    <lineage>
        <taxon>Bacteria</taxon>
        <taxon>Bacillati</taxon>
        <taxon>Actinomycetota</taxon>
        <taxon>Actinomycetes</taxon>
        <taxon>Mycobacteriales</taxon>
        <taxon>Nocardiaceae</taxon>
        <taxon>Antrihabitans</taxon>
    </lineage>
</organism>
<dbReference type="InterPro" id="IPR016162">
    <property type="entry name" value="Ald_DH_N"/>
</dbReference>
<name>A0A934NLC0_9NOCA</name>
<sequence length="488" mass="51057">MTTIETKPAAANLIDGQWGPGSGSDAIEIFNPATGEKLADLLPATIEDAEAAVAAATRAFVEWGARPLGERVRILYRMKTILEENAENLARTITLDQGKLLDEARGEVARALDFLETALAAPMLYHGQNINVTTGLDARRVREPLGVCVAVTPSNFPVMNTVQFSAWALVTGNTLIIKASEQDPIASTAAIRLLQQAGVPAGVLTLLHGRADVVKHLISHPSVAAVSCITSSPTAKAIYEAAAASGKRVQANGGAKNPIVVAPDADLDKAAAGIISSSYGMAGQRCLAGSRVVVIGEVYDELLKRVVAIANQIVVGNGFDDDVTMGPVVSAASKERILGALAEAERLGATFVLDGRNVKPSGGAETENGYFIGPTIIAGLDPAHPVERMELFGPVINFHRVESFDAAIALANDTEFGNAASIFTQSGAVAAAFERRVRAGNVGINSFPAPPANVTMGGYGASFYGDMHVCGDAPLAFYTDQKLVVSRW</sequence>
<reference evidence="5" key="1">
    <citation type="submission" date="2020-12" db="EMBL/GenBank/DDBJ databases">
        <title>Antrihabitans popcorni sp. nov. and Antrihabitans auranticaus sp. nov., isolated from a larva cave.</title>
        <authorList>
            <person name="Lee S.D."/>
            <person name="Kim I.S."/>
        </authorList>
    </citation>
    <scope>NUCLEOTIDE SEQUENCE</scope>
    <source>
        <strain evidence="5">YC3-6</strain>
    </source>
</reference>
<dbReference type="FunFam" id="3.40.309.10:FF:000002">
    <property type="entry name" value="Methylmalonate-semialdehyde dehydrogenase (Acylating)"/>
    <property type="match status" value="1"/>
</dbReference>
<dbReference type="RefSeq" id="WP_199700891.1">
    <property type="nucleotide sequence ID" value="NZ_JAEMNV010000001.1"/>
</dbReference>
<protein>
    <recommendedName>
        <fullName evidence="1">methylmalonate-semialdehyde dehydrogenase (CoA acylating)</fullName>
        <ecNumber evidence="1">1.2.1.27</ecNumber>
    </recommendedName>
</protein>
<dbReference type="Gene3D" id="3.40.605.10">
    <property type="entry name" value="Aldehyde Dehydrogenase, Chain A, domain 1"/>
    <property type="match status" value="1"/>
</dbReference>
<dbReference type="SUPFAM" id="SSF53720">
    <property type="entry name" value="ALDH-like"/>
    <property type="match status" value="1"/>
</dbReference>
<dbReference type="GO" id="GO:0006210">
    <property type="term" value="P:thymine catabolic process"/>
    <property type="evidence" value="ECO:0007669"/>
    <property type="project" value="TreeGrafter"/>
</dbReference>
<evidence type="ECO:0000256" key="3">
    <source>
        <dbReference type="ARBA" id="ARBA00023027"/>
    </source>
</evidence>
<feature type="domain" description="Aldehyde dehydrogenase" evidence="4">
    <location>
        <begin position="22"/>
        <end position="484"/>
    </location>
</feature>
<proteinExistence type="predicted"/>
<dbReference type="EC" id="1.2.1.27" evidence="1"/>
<dbReference type="GO" id="GO:0004491">
    <property type="term" value="F:methylmalonate-semialdehyde dehydrogenase (acylating, NAD) activity"/>
    <property type="evidence" value="ECO:0007669"/>
    <property type="project" value="UniProtKB-EC"/>
</dbReference>
<accession>A0A934NLC0</accession>
<gene>
    <name evidence="5" type="ORF">JGU71_00255</name>
</gene>
<dbReference type="Pfam" id="PF00171">
    <property type="entry name" value="Aldedh"/>
    <property type="match status" value="1"/>
</dbReference>
<evidence type="ECO:0000259" key="4">
    <source>
        <dbReference type="Pfam" id="PF00171"/>
    </source>
</evidence>
<dbReference type="InterPro" id="IPR016163">
    <property type="entry name" value="Ald_DH_C"/>
</dbReference>
<dbReference type="InterPro" id="IPR010061">
    <property type="entry name" value="MeMal-semiAld_DH"/>
</dbReference>